<dbReference type="InterPro" id="IPR043129">
    <property type="entry name" value="ATPase_NBD"/>
</dbReference>
<dbReference type="SUPFAM" id="SSF53067">
    <property type="entry name" value="Actin-like ATPase domain"/>
    <property type="match status" value="2"/>
</dbReference>
<feature type="compositionally biased region" description="Basic and acidic residues" evidence="4">
    <location>
        <begin position="466"/>
        <end position="477"/>
    </location>
</feature>
<organism evidence="5 6">
    <name type="scientific">Parasynechococcus marenigrum (strain WH8102)</name>
    <dbReference type="NCBI Taxonomy" id="84588"/>
    <lineage>
        <taxon>Bacteria</taxon>
        <taxon>Bacillati</taxon>
        <taxon>Cyanobacteriota</taxon>
        <taxon>Cyanophyceae</taxon>
        <taxon>Synechococcales</taxon>
        <taxon>Prochlorococcaceae</taxon>
        <taxon>Parasynechococcus</taxon>
        <taxon>Parasynechococcus marenigrum</taxon>
    </lineage>
</organism>
<dbReference type="Gene3D" id="3.90.640.10">
    <property type="entry name" value="Actin, Chain A, domain 4"/>
    <property type="match status" value="1"/>
</dbReference>
<evidence type="ECO:0000256" key="4">
    <source>
        <dbReference type="SAM" id="MobiDB-lite"/>
    </source>
</evidence>
<proteinExistence type="predicted"/>
<dbReference type="KEGG" id="syw:SYNW0523"/>
<evidence type="ECO:0000313" key="6">
    <source>
        <dbReference type="Proteomes" id="UP000001422"/>
    </source>
</evidence>
<dbReference type="PANTHER" id="PTHR42749:SF1">
    <property type="entry name" value="CELL SHAPE-DETERMINING PROTEIN MREB"/>
    <property type="match status" value="1"/>
</dbReference>
<keyword evidence="1" id="KW-0547">Nucleotide-binding</keyword>
<sequence length="531" mass="57217">MGEEKLQNSAVAGTLAIDLGSTTTVVAFAVAGERNPRLLDLPPISQRLGEVPSLLWLSDESPLLGMQVIEAGLADQDDPHLARDFKRHIGSQEIDSQDKGSKVKGDQAARAGALLLAGIWSLLPQQLRVERLVLTAPVETYRSYRSWLLEACAELPVEEIALVDEPTAAALGAGLPPGARLLVVDLGGSTLDLALVALQGGEGKAAPIAQLLRLGGRQLGESSRQRLRNADVLGKAGLRLGGRDIDRWIADACCPEAPLTPALLNAAERLKCRLSDPDLAEQTVLEETPTGGGNQPLRMSRRQLEALLEERGLADALRQLLEATLTGGRRHGCDLSELDAVVVVGGGAQLPWLRRWLEEHTAPAPLFTPPPVEAVALGALSLTPGVAIRDVLQHGVSLRTWDQRSQQHCWHPLFVAGQPWPSPQPFELVLAASCDGQTELELLLGEPAAERRFSVIDVDGVPTLQREEEGDLRHKPWPDAAAPLPLDPPGRAGEDCLRLSLQVDADAWLQAEVTDCRTGRRLPDRRLGQVR</sequence>
<gene>
    <name evidence="5" type="ordered locus">SYNW0523</name>
</gene>
<dbReference type="EMBL" id="BX569690">
    <property type="protein sequence ID" value="CAE07038.1"/>
    <property type="molecule type" value="Genomic_DNA"/>
</dbReference>
<dbReference type="AlphaFoldDB" id="Q7U8T8"/>
<dbReference type="RefSeq" id="WP_011127394.1">
    <property type="nucleotide sequence ID" value="NC_005070.1"/>
</dbReference>
<dbReference type="Pfam" id="PF00012">
    <property type="entry name" value="HSP70"/>
    <property type="match status" value="1"/>
</dbReference>
<evidence type="ECO:0000313" key="5">
    <source>
        <dbReference type="EMBL" id="CAE07038.1"/>
    </source>
</evidence>
<dbReference type="InterPro" id="IPR013126">
    <property type="entry name" value="Hsp_70_fam"/>
</dbReference>
<accession>Q7U8T8</accession>
<dbReference type="Proteomes" id="UP000001422">
    <property type="component" value="Chromosome"/>
</dbReference>
<feature type="region of interest" description="Disordered" evidence="4">
    <location>
        <begin position="466"/>
        <end position="489"/>
    </location>
</feature>
<reference evidence="5 6" key="1">
    <citation type="journal article" date="2003" name="Nature">
        <title>The genome of a motile marine Synechococcus.</title>
        <authorList>
            <person name="Palenik B."/>
            <person name="Brahamsha B."/>
            <person name="Larimer F."/>
            <person name="Land M."/>
            <person name="Hauser L."/>
            <person name="Chain P."/>
            <person name="Lamerdin J."/>
            <person name="Regala W."/>
            <person name="Allen E.A."/>
            <person name="McCarren J."/>
            <person name="Paulsen I."/>
            <person name="Dufresne A."/>
            <person name="Partensky F."/>
            <person name="Webb E."/>
            <person name="Waterbury J."/>
        </authorList>
    </citation>
    <scope>NUCLEOTIDE SEQUENCE [LARGE SCALE GENOMIC DNA]</scope>
    <source>
        <strain evidence="5 6">WH8102</strain>
    </source>
</reference>
<evidence type="ECO:0000256" key="3">
    <source>
        <dbReference type="ARBA" id="ARBA00023186"/>
    </source>
</evidence>
<keyword evidence="3" id="KW-0143">Chaperone</keyword>
<dbReference type="eggNOG" id="COG0443">
    <property type="taxonomic scope" value="Bacteria"/>
</dbReference>
<name>Q7U8T8_PARMW</name>
<dbReference type="GO" id="GO:0140662">
    <property type="term" value="F:ATP-dependent protein folding chaperone"/>
    <property type="evidence" value="ECO:0007669"/>
    <property type="project" value="InterPro"/>
</dbReference>
<dbReference type="STRING" id="84588.SYNW0523"/>
<dbReference type="PANTHER" id="PTHR42749">
    <property type="entry name" value="CELL SHAPE-DETERMINING PROTEIN MREB"/>
    <property type="match status" value="1"/>
</dbReference>
<evidence type="ECO:0000256" key="2">
    <source>
        <dbReference type="ARBA" id="ARBA00022840"/>
    </source>
</evidence>
<keyword evidence="2" id="KW-0067">ATP-binding</keyword>
<dbReference type="Gene3D" id="3.30.420.40">
    <property type="match status" value="2"/>
</dbReference>
<keyword evidence="6" id="KW-1185">Reference proteome</keyword>
<dbReference type="HOGENOM" id="CLU_038461_0_0_3"/>
<dbReference type="GO" id="GO:0005524">
    <property type="term" value="F:ATP binding"/>
    <property type="evidence" value="ECO:0007669"/>
    <property type="project" value="UniProtKB-KW"/>
</dbReference>
<protein>
    <submittedName>
        <fullName evidence="5">DnaK-type molecular chaperone (HSP70 family)</fullName>
    </submittedName>
</protein>
<evidence type="ECO:0000256" key="1">
    <source>
        <dbReference type="ARBA" id="ARBA00022741"/>
    </source>
</evidence>